<comment type="caution">
    <text evidence="2">The sequence shown here is derived from an EMBL/GenBank/DDBJ whole genome shotgun (WGS) entry which is preliminary data.</text>
</comment>
<protein>
    <submittedName>
        <fullName evidence="2">Uncharacterized protein</fullName>
    </submittedName>
</protein>
<name>A0ABQ7JGY5_9FUNG</name>
<gene>
    <name evidence="2" type="ORF">BGZ96_006118</name>
</gene>
<feature type="non-terminal residue" evidence="2">
    <location>
        <position position="1"/>
    </location>
</feature>
<keyword evidence="3" id="KW-1185">Reference proteome</keyword>
<feature type="compositionally biased region" description="Basic and acidic residues" evidence="1">
    <location>
        <begin position="110"/>
        <end position="119"/>
    </location>
</feature>
<organism evidence="2 3">
    <name type="scientific">Linnemannia gamsii</name>
    <dbReference type="NCBI Taxonomy" id="64522"/>
    <lineage>
        <taxon>Eukaryota</taxon>
        <taxon>Fungi</taxon>
        <taxon>Fungi incertae sedis</taxon>
        <taxon>Mucoromycota</taxon>
        <taxon>Mortierellomycotina</taxon>
        <taxon>Mortierellomycetes</taxon>
        <taxon>Mortierellales</taxon>
        <taxon>Mortierellaceae</taxon>
        <taxon>Linnemannia</taxon>
    </lineage>
</organism>
<feature type="compositionally biased region" description="Basic residues" evidence="1">
    <location>
        <begin position="88"/>
        <end position="109"/>
    </location>
</feature>
<feature type="non-terminal residue" evidence="2">
    <location>
        <position position="233"/>
    </location>
</feature>
<accession>A0ABQ7JGY5</accession>
<sequence>FKLHELQSVRFRRLAADKMPDVLSSVTGGTDRYLKEIRNVVGASEDVQRIWGCSPDDIAILALDLGTEGLVGSTVFLPTNIQHINQLRRPKTGKTARGKRSKKPRKRRSRSECKSRPSEESRIVTKNFDLFVKRKAVAQPTQRFQHWLESQKQDATIGTGRTISEVESSLSPLRGDGASIRLHIEDRDMVETDLDAFYNQSSFWKHKWDARRARQEEFSRVANSLLQMVGGSI</sequence>
<proteinExistence type="predicted"/>
<reference evidence="2 3" key="1">
    <citation type="journal article" date="2020" name="Fungal Divers.">
        <title>Resolving the Mortierellaceae phylogeny through synthesis of multi-gene phylogenetics and phylogenomics.</title>
        <authorList>
            <person name="Vandepol N."/>
            <person name="Liber J."/>
            <person name="Desiro A."/>
            <person name="Na H."/>
            <person name="Kennedy M."/>
            <person name="Barry K."/>
            <person name="Grigoriev I.V."/>
            <person name="Miller A.N."/>
            <person name="O'Donnell K."/>
            <person name="Stajich J.E."/>
            <person name="Bonito G."/>
        </authorList>
    </citation>
    <scope>NUCLEOTIDE SEQUENCE [LARGE SCALE GENOMIC DNA]</scope>
    <source>
        <strain evidence="2 3">AD045</strain>
    </source>
</reference>
<evidence type="ECO:0000256" key="1">
    <source>
        <dbReference type="SAM" id="MobiDB-lite"/>
    </source>
</evidence>
<dbReference type="EMBL" id="JAAAIM010002947">
    <property type="protein sequence ID" value="KAG0270913.1"/>
    <property type="molecule type" value="Genomic_DNA"/>
</dbReference>
<feature type="region of interest" description="Disordered" evidence="1">
    <location>
        <begin position="88"/>
        <end position="119"/>
    </location>
</feature>
<evidence type="ECO:0000313" key="2">
    <source>
        <dbReference type="EMBL" id="KAG0270913.1"/>
    </source>
</evidence>
<dbReference type="Proteomes" id="UP001194696">
    <property type="component" value="Unassembled WGS sequence"/>
</dbReference>
<evidence type="ECO:0000313" key="3">
    <source>
        <dbReference type="Proteomes" id="UP001194696"/>
    </source>
</evidence>